<feature type="transmembrane region" description="Helical" evidence="1">
    <location>
        <begin position="57"/>
        <end position="76"/>
    </location>
</feature>
<dbReference type="InterPro" id="IPR001806">
    <property type="entry name" value="Small_GTPase"/>
</dbReference>
<organism evidence="3 4">
    <name type="scientific">Phaseolus angularis</name>
    <name type="common">Azuki bean</name>
    <name type="synonym">Vigna angularis</name>
    <dbReference type="NCBI Taxonomy" id="3914"/>
    <lineage>
        <taxon>Eukaryota</taxon>
        <taxon>Viridiplantae</taxon>
        <taxon>Streptophyta</taxon>
        <taxon>Embryophyta</taxon>
        <taxon>Tracheophyta</taxon>
        <taxon>Spermatophyta</taxon>
        <taxon>Magnoliopsida</taxon>
        <taxon>eudicotyledons</taxon>
        <taxon>Gunneridae</taxon>
        <taxon>Pentapetalae</taxon>
        <taxon>rosids</taxon>
        <taxon>fabids</taxon>
        <taxon>Fabales</taxon>
        <taxon>Fabaceae</taxon>
        <taxon>Papilionoideae</taxon>
        <taxon>50 kb inversion clade</taxon>
        <taxon>NPAAA clade</taxon>
        <taxon>indigoferoid/millettioid clade</taxon>
        <taxon>Phaseoleae</taxon>
        <taxon>Vigna</taxon>
    </lineage>
</organism>
<keyword evidence="1" id="KW-1133">Transmembrane helix</keyword>
<dbReference type="EMBL" id="JABFOF010000005">
    <property type="protein sequence ID" value="KAG2396758.1"/>
    <property type="molecule type" value="Genomic_DNA"/>
</dbReference>
<dbReference type="Proteomes" id="UP000743370">
    <property type="component" value="Unassembled WGS sequence"/>
</dbReference>
<evidence type="ECO:0000256" key="1">
    <source>
        <dbReference type="SAM" id="Phobius"/>
    </source>
</evidence>
<sequence length="385" mass="42909">MRQYFFPGGLRKDGWFPWRLGLRIKVFAVAHGVLVVGEEDEWKRWMSASRFGEEDEVCEDAFLAFFFFLAFSFFFLMQESFFIFLEAIAASSSSQAIVATSRLYLVAAVNIFVDSSLLSRFKRNEFNLESKSTIGVEFATKSLNIDSKVIKAQIWDTAGQERLSIFFSCLACQVGLSSLNLGICPKLSTLSIEAPYMVSLELKGCGVLSEAFINCPLLTSLDASFYSQLTNDCLSATTVSCPLIESLILMSCPSIGSDGLQSLFCLPNLIVLDLSYTFLVNLQPVFDSCLQLKMKASLKGDFYKPTFGGFVDLDLTKDKKISLRSLINHLVVESFGEGGKTIILSRVYPQLAVLKQAHLFVFNNGTEPITMEKLKGWDMKSAQIK</sequence>
<dbReference type="InterPro" id="IPR013320">
    <property type="entry name" value="ConA-like_dom_sf"/>
</dbReference>
<evidence type="ECO:0000259" key="2">
    <source>
        <dbReference type="Pfam" id="PF08244"/>
    </source>
</evidence>
<dbReference type="Pfam" id="PF08244">
    <property type="entry name" value="Glyco_hydro_32C"/>
    <property type="match status" value="1"/>
</dbReference>
<keyword evidence="1" id="KW-0472">Membrane</keyword>
<dbReference type="InterPro" id="IPR050551">
    <property type="entry name" value="Fructan_Metab_Enzymes"/>
</dbReference>
<dbReference type="Gene3D" id="3.40.50.300">
    <property type="entry name" value="P-loop containing nucleotide triphosphate hydrolases"/>
    <property type="match status" value="1"/>
</dbReference>
<dbReference type="Pfam" id="PF00071">
    <property type="entry name" value="Ras"/>
    <property type="match status" value="1"/>
</dbReference>
<evidence type="ECO:0000313" key="3">
    <source>
        <dbReference type="EMBL" id="KAG2396758.1"/>
    </source>
</evidence>
<dbReference type="SMART" id="SM00175">
    <property type="entry name" value="RAB"/>
    <property type="match status" value="1"/>
</dbReference>
<dbReference type="InterPro" id="IPR013189">
    <property type="entry name" value="Glyco_hydro_32_C"/>
</dbReference>
<name>A0A8T0KBG4_PHAAN</name>
<dbReference type="SUPFAM" id="SSF52540">
    <property type="entry name" value="P-loop containing nucleoside triphosphate hydrolases"/>
    <property type="match status" value="1"/>
</dbReference>
<feature type="domain" description="Glycosyl hydrolase family 32 C-terminal" evidence="2">
    <location>
        <begin position="313"/>
        <end position="377"/>
    </location>
</feature>
<dbReference type="SUPFAM" id="SSF49899">
    <property type="entry name" value="Concanavalin A-like lectins/glucanases"/>
    <property type="match status" value="1"/>
</dbReference>
<protein>
    <submittedName>
        <fullName evidence="3">Beta-fructofuranosidase protein</fullName>
    </submittedName>
</protein>
<dbReference type="PRINTS" id="PR00449">
    <property type="entry name" value="RASTRNSFRMNG"/>
</dbReference>
<keyword evidence="1" id="KW-0812">Transmembrane</keyword>
<dbReference type="GO" id="GO:0005525">
    <property type="term" value="F:GTP binding"/>
    <property type="evidence" value="ECO:0007669"/>
    <property type="project" value="InterPro"/>
</dbReference>
<evidence type="ECO:0000313" key="4">
    <source>
        <dbReference type="Proteomes" id="UP000743370"/>
    </source>
</evidence>
<dbReference type="InterPro" id="IPR027417">
    <property type="entry name" value="P-loop_NTPase"/>
</dbReference>
<dbReference type="GO" id="GO:0003924">
    <property type="term" value="F:GTPase activity"/>
    <property type="evidence" value="ECO:0007669"/>
    <property type="project" value="InterPro"/>
</dbReference>
<feature type="transmembrane region" description="Helical" evidence="1">
    <location>
        <begin position="20"/>
        <end position="37"/>
    </location>
</feature>
<reference evidence="3 4" key="1">
    <citation type="submission" date="2020-05" db="EMBL/GenBank/DDBJ databases">
        <title>Vigna angularis (adzuki bean) Var. LongXiaoDou No. 4 denovo assembly.</title>
        <authorList>
            <person name="Xiang H."/>
        </authorList>
    </citation>
    <scope>NUCLEOTIDE SEQUENCE [LARGE SCALE GENOMIC DNA]</scope>
    <source>
        <tissue evidence="3">Leaf</tissue>
    </source>
</reference>
<dbReference type="Gene3D" id="2.60.120.560">
    <property type="entry name" value="Exo-inulinase, domain 1"/>
    <property type="match status" value="1"/>
</dbReference>
<proteinExistence type="predicted"/>
<dbReference type="AlphaFoldDB" id="A0A8T0KBG4"/>
<dbReference type="PANTHER" id="PTHR31953">
    <property type="entry name" value="BETA-FRUCTOFURANOSIDASE, INSOLUBLE ISOENZYME CWINV1-RELATED"/>
    <property type="match status" value="1"/>
</dbReference>
<gene>
    <name evidence="3" type="ORF">HKW66_Vig0230330</name>
</gene>
<dbReference type="SUPFAM" id="SSF52047">
    <property type="entry name" value="RNI-like"/>
    <property type="match status" value="1"/>
</dbReference>
<comment type="caution">
    <text evidence="3">The sequence shown here is derived from an EMBL/GenBank/DDBJ whole genome shotgun (WGS) entry which is preliminary data.</text>
</comment>
<accession>A0A8T0KBG4</accession>